<dbReference type="EMBL" id="JACCKD010000008">
    <property type="protein sequence ID" value="MBA0127811.1"/>
    <property type="molecule type" value="Genomic_DNA"/>
</dbReference>
<dbReference type="AlphaFoldDB" id="A0A838AF30"/>
<evidence type="ECO:0000313" key="2">
    <source>
        <dbReference type="Proteomes" id="UP000582974"/>
    </source>
</evidence>
<accession>A0A838AF30</accession>
<reference evidence="1 2" key="1">
    <citation type="submission" date="2020-07" db="EMBL/GenBank/DDBJ databases">
        <title>Genome of Haloechinothrix sp.</title>
        <authorList>
            <person name="Tang S.-K."/>
            <person name="Yang L."/>
            <person name="Zhu W.-Y."/>
        </authorList>
    </citation>
    <scope>NUCLEOTIDE SEQUENCE [LARGE SCALE GENOMIC DNA]</scope>
    <source>
        <strain evidence="1 2">YIM 98757</strain>
    </source>
</reference>
<keyword evidence="2" id="KW-1185">Reference proteome</keyword>
<proteinExistence type="predicted"/>
<organism evidence="1 2">
    <name type="scientific">Haloechinothrix aidingensis</name>
    <dbReference type="NCBI Taxonomy" id="2752311"/>
    <lineage>
        <taxon>Bacteria</taxon>
        <taxon>Bacillati</taxon>
        <taxon>Actinomycetota</taxon>
        <taxon>Actinomycetes</taxon>
        <taxon>Pseudonocardiales</taxon>
        <taxon>Pseudonocardiaceae</taxon>
        <taxon>Haloechinothrix</taxon>
    </lineage>
</organism>
<dbReference type="Proteomes" id="UP000582974">
    <property type="component" value="Unassembled WGS sequence"/>
</dbReference>
<sequence length="405" mass="45984">MGFFDSRRAPAVMKHGLLRRYCPAFASKAGQLTMGRVTFLDGYAGAGCYNNDEPGSPLVLMEAAHAVSANRAVEAIFVEKDRGTFERLEIVLNEKCSGQSYTALYGDIDDHIDHILDNCRGTALFAFFDPFGPTLSADRVRSLLNKRTRDGDPTDVLVHVSVRSVWNFGSRLTKARHENRDLDPSDQKFIVRLDRFLGVDWWKDKFATVGESYTDEPDGKESGVKPANVALDVAQEYADRIARETGYYTISMPVRRRPGHVPIFVLTLFTRHGDGAWLFADSIGHAGLDWEESWQHSEISREGPRGQTGLFSQPESWSFDRDEYERRHSNEWIEIIASNIDALLMERESIRIYENVVSVFGNTLGTGARETHVRKAVKHLYMHNRVDHDGKGRYFYRDSIRRPAT</sequence>
<gene>
    <name evidence="1" type="primary">tcmP</name>
    <name evidence="1" type="ORF">H0B56_19880</name>
</gene>
<comment type="caution">
    <text evidence="1">The sequence shown here is derived from an EMBL/GenBank/DDBJ whole genome shotgun (WGS) entry which is preliminary data.</text>
</comment>
<evidence type="ECO:0000313" key="1">
    <source>
        <dbReference type="EMBL" id="MBA0127811.1"/>
    </source>
</evidence>
<dbReference type="NCBIfam" id="TIGR04474">
    <property type="entry name" value="tcm_partner"/>
    <property type="match status" value="1"/>
</dbReference>
<name>A0A838AF30_9PSEU</name>
<dbReference type="InterPro" id="IPR031009">
    <property type="entry name" value="Tcm_partner"/>
</dbReference>
<protein>
    <submittedName>
        <fullName evidence="1">Three-Cys-motif partner protein TcmP</fullName>
    </submittedName>
</protein>